<dbReference type="GO" id="GO:0000978">
    <property type="term" value="F:RNA polymerase II cis-regulatory region sequence-specific DNA binding"/>
    <property type="evidence" value="ECO:0007669"/>
    <property type="project" value="TreeGrafter"/>
</dbReference>
<feature type="compositionally biased region" description="Polar residues" evidence="7">
    <location>
        <begin position="119"/>
        <end position="132"/>
    </location>
</feature>
<keyword evidence="3" id="KW-0805">Transcription regulation</keyword>
<evidence type="ECO:0000313" key="8">
    <source>
        <dbReference type="EMBL" id="PIK50697.1"/>
    </source>
</evidence>
<dbReference type="EMBL" id="MRZV01000408">
    <property type="protein sequence ID" value="PIK50697.1"/>
    <property type="molecule type" value="Genomic_DNA"/>
</dbReference>
<keyword evidence="4" id="KW-0238">DNA-binding</keyword>
<dbReference type="InterPro" id="IPR051882">
    <property type="entry name" value="ATF_bZIP_TF"/>
</dbReference>
<name>A0A2G8KRS1_STIJA</name>
<evidence type="ECO:0000256" key="3">
    <source>
        <dbReference type="ARBA" id="ARBA00023015"/>
    </source>
</evidence>
<feature type="region of interest" description="Disordered" evidence="7">
    <location>
        <begin position="1"/>
        <end position="39"/>
    </location>
</feature>
<evidence type="ECO:0000256" key="6">
    <source>
        <dbReference type="ARBA" id="ARBA00023242"/>
    </source>
</evidence>
<protein>
    <submittedName>
        <fullName evidence="8">Putative cyclic AMP-dependent transcription factor ATF-6 beta isoform X2</fullName>
    </submittedName>
</protein>
<comment type="subcellular location">
    <subcellularLocation>
        <location evidence="1">Membrane</location>
        <topology evidence="1">Single-pass membrane protein</topology>
    </subcellularLocation>
</comment>
<comment type="caution">
    <text evidence="8">The sequence shown here is derived from an EMBL/GenBank/DDBJ whole genome shotgun (WGS) entry which is preliminary data.</text>
</comment>
<dbReference type="PANTHER" id="PTHR46164:SF3">
    <property type="entry name" value="ATF6, ISOFORM C"/>
    <property type="match status" value="1"/>
</dbReference>
<dbReference type="GO" id="GO:0000981">
    <property type="term" value="F:DNA-binding transcription factor activity, RNA polymerase II-specific"/>
    <property type="evidence" value="ECO:0007669"/>
    <property type="project" value="TreeGrafter"/>
</dbReference>
<dbReference type="Proteomes" id="UP000230750">
    <property type="component" value="Unassembled WGS sequence"/>
</dbReference>
<evidence type="ECO:0000256" key="7">
    <source>
        <dbReference type="SAM" id="MobiDB-lite"/>
    </source>
</evidence>
<keyword evidence="5" id="KW-0804">Transcription</keyword>
<dbReference type="GO" id="GO:0005634">
    <property type="term" value="C:nucleus"/>
    <property type="evidence" value="ECO:0007669"/>
    <property type="project" value="TreeGrafter"/>
</dbReference>
<reference evidence="8 9" key="1">
    <citation type="journal article" date="2017" name="PLoS Biol.">
        <title>The sea cucumber genome provides insights into morphological evolution and visceral regeneration.</title>
        <authorList>
            <person name="Zhang X."/>
            <person name="Sun L."/>
            <person name="Yuan J."/>
            <person name="Sun Y."/>
            <person name="Gao Y."/>
            <person name="Zhang L."/>
            <person name="Li S."/>
            <person name="Dai H."/>
            <person name="Hamel J.F."/>
            <person name="Liu C."/>
            <person name="Yu Y."/>
            <person name="Liu S."/>
            <person name="Lin W."/>
            <person name="Guo K."/>
            <person name="Jin S."/>
            <person name="Xu P."/>
            <person name="Storey K.B."/>
            <person name="Huan P."/>
            <person name="Zhang T."/>
            <person name="Zhou Y."/>
            <person name="Zhang J."/>
            <person name="Lin C."/>
            <person name="Li X."/>
            <person name="Xing L."/>
            <person name="Huo D."/>
            <person name="Sun M."/>
            <person name="Wang L."/>
            <person name="Mercier A."/>
            <person name="Li F."/>
            <person name="Yang H."/>
            <person name="Xiang J."/>
        </authorList>
    </citation>
    <scope>NUCLEOTIDE SEQUENCE [LARGE SCALE GENOMIC DNA]</scope>
    <source>
        <strain evidence="8">Shaxun</strain>
        <tissue evidence="8">Muscle</tissue>
    </source>
</reference>
<feature type="region of interest" description="Disordered" evidence="7">
    <location>
        <begin position="58"/>
        <end position="132"/>
    </location>
</feature>
<evidence type="ECO:0000256" key="1">
    <source>
        <dbReference type="ARBA" id="ARBA00004167"/>
    </source>
</evidence>
<evidence type="ECO:0000313" key="9">
    <source>
        <dbReference type="Proteomes" id="UP000230750"/>
    </source>
</evidence>
<evidence type="ECO:0000256" key="4">
    <source>
        <dbReference type="ARBA" id="ARBA00023125"/>
    </source>
</evidence>
<comment type="similarity">
    <text evidence="2">Belongs to the bZIP family. ATF subfamily.</text>
</comment>
<proteinExistence type="inferred from homology"/>
<dbReference type="GO" id="GO:0030968">
    <property type="term" value="P:endoplasmic reticulum unfolded protein response"/>
    <property type="evidence" value="ECO:0007669"/>
    <property type="project" value="TreeGrafter"/>
</dbReference>
<evidence type="ECO:0000256" key="5">
    <source>
        <dbReference type="ARBA" id="ARBA00023163"/>
    </source>
</evidence>
<gene>
    <name evidence="8" type="ORF">BSL78_12430</name>
</gene>
<dbReference type="GO" id="GO:0016020">
    <property type="term" value="C:membrane"/>
    <property type="evidence" value="ECO:0007669"/>
    <property type="project" value="UniProtKB-SubCell"/>
</dbReference>
<sequence length="132" mass="14466">MGTCEDHLLLPAMSHNRTQRPKMSLVMPAGGNASMWDTPKDHMTMMQIDCEVTNTRTISVPDLKQGILENETDTSSSHAHKAASPPPSNHSDHPPPSRSPSGSFQASTPSSRGRHLASRNFSQKKNSQFKTM</sequence>
<evidence type="ECO:0000256" key="2">
    <source>
        <dbReference type="ARBA" id="ARBA00009050"/>
    </source>
</evidence>
<dbReference type="STRING" id="307972.A0A2G8KRS1"/>
<dbReference type="OrthoDB" id="644067at2759"/>
<keyword evidence="6" id="KW-0539">Nucleus</keyword>
<dbReference type="PANTHER" id="PTHR46164">
    <property type="entry name" value="ATF6, ISOFORM C"/>
    <property type="match status" value="1"/>
</dbReference>
<accession>A0A2G8KRS1</accession>
<dbReference type="AlphaFoldDB" id="A0A2G8KRS1"/>
<keyword evidence="9" id="KW-1185">Reference proteome</keyword>
<organism evidence="8 9">
    <name type="scientific">Stichopus japonicus</name>
    <name type="common">Sea cucumber</name>
    <dbReference type="NCBI Taxonomy" id="307972"/>
    <lineage>
        <taxon>Eukaryota</taxon>
        <taxon>Metazoa</taxon>
        <taxon>Echinodermata</taxon>
        <taxon>Eleutherozoa</taxon>
        <taxon>Echinozoa</taxon>
        <taxon>Holothuroidea</taxon>
        <taxon>Aspidochirotacea</taxon>
        <taxon>Aspidochirotida</taxon>
        <taxon>Stichopodidae</taxon>
        <taxon>Apostichopus</taxon>
    </lineage>
</organism>